<comment type="caution">
    <text evidence="1">The sequence shown here is derived from an EMBL/GenBank/DDBJ whole genome shotgun (WGS) entry which is preliminary data.</text>
</comment>
<keyword evidence="2" id="KW-1185">Reference proteome</keyword>
<reference evidence="1 2" key="1">
    <citation type="submission" date="2024-09" db="EMBL/GenBank/DDBJ databases">
        <authorList>
            <person name="Sun Q."/>
            <person name="Mori K."/>
        </authorList>
    </citation>
    <scope>NUCLEOTIDE SEQUENCE [LARGE SCALE GENOMIC DNA]</scope>
    <source>
        <strain evidence="1 2">CCM 7650</strain>
    </source>
</reference>
<dbReference type="EMBL" id="JBHLWI010000028">
    <property type="protein sequence ID" value="MFC0262991.1"/>
    <property type="molecule type" value="Genomic_DNA"/>
</dbReference>
<evidence type="ECO:0000313" key="2">
    <source>
        <dbReference type="Proteomes" id="UP001589797"/>
    </source>
</evidence>
<dbReference type="Proteomes" id="UP001589797">
    <property type="component" value="Unassembled WGS sequence"/>
</dbReference>
<evidence type="ECO:0000313" key="1">
    <source>
        <dbReference type="EMBL" id="MFC0262991.1"/>
    </source>
</evidence>
<proteinExistence type="predicted"/>
<protein>
    <submittedName>
        <fullName evidence="1">Uncharacterized protein</fullName>
    </submittedName>
</protein>
<name>A0ABV6FSY3_9BACT</name>
<gene>
    <name evidence="1" type="ORF">ACFFIP_09885</name>
</gene>
<dbReference type="RefSeq" id="WP_382387452.1">
    <property type="nucleotide sequence ID" value="NZ_JBHLWI010000028.1"/>
</dbReference>
<organism evidence="1 2">
    <name type="scientific">Fontibacter flavus</name>
    <dbReference type="NCBI Taxonomy" id="654838"/>
    <lineage>
        <taxon>Bacteria</taxon>
        <taxon>Pseudomonadati</taxon>
        <taxon>Bacteroidota</taxon>
        <taxon>Cytophagia</taxon>
        <taxon>Cytophagales</taxon>
        <taxon>Cyclobacteriaceae</taxon>
        <taxon>Fontibacter</taxon>
    </lineage>
</organism>
<sequence length="187" mass="21838">MLNWRDINSENPEIGQIVILSNEKITDFREWTLGQFLENDDKTDFGLLIQSNKIVKPDSYALWTPFLVKDLRIPGDYKEDELPKFLSAFKEILKSYEHRMLLMAKNSQLSGGQTFHFDFYLNGTYSRALSLIEGFRVLLDSKNYMAASHLIRPYLDNFLRLFAAHLVKNPHEFANEVMKGKKSERIL</sequence>
<accession>A0ABV6FSY3</accession>